<feature type="non-terminal residue" evidence="1">
    <location>
        <position position="1"/>
    </location>
</feature>
<proteinExistence type="predicted"/>
<gene>
    <name evidence="1" type="ORF">BGZ96_005442</name>
</gene>
<keyword evidence="2" id="KW-1185">Reference proteome</keyword>
<name>A0ABQ7JHB1_9FUNG</name>
<accession>A0ABQ7JHB1</accession>
<evidence type="ECO:0008006" key="3">
    <source>
        <dbReference type="Google" id="ProtNLM"/>
    </source>
</evidence>
<sequence>YITRLRLYMNVLLAEDPTGRAFLEATVKVIFLQGCPDDLQQLLRSDQVSNPHISFFEMCAKAEGFDNIYGFGPRGATKGMFARAMSNMRSHTSNFNSAPAPAPAPAYDPMAMEIDNIGVDPTRALLTTVQTLTIAVNAMINTQQQQQRPPLAPLTTEERKYLEDNKGCFKCRRTHARHYSWECGRNCNTGRPPRPQAVNNIANAGNFSADWSGNAPSN</sequence>
<comment type="caution">
    <text evidence="1">The sequence shown here is derived from an EMBL/GenBank/DDBJ whole genome shotgun (WGS) entry which is preliminary data.</text>
</comment>
<evidence type="ECO:0000313" key="2">
    <source>
        <dbReference type="Proteomes" id="UP001194696"/>
    </source>
</evidence>
<evidence type="ECO:0000313" key="1">
    <source>
        <dbReference type="EMBL" id="KAG0272141.1"/>
    </source>
</evidence>
<protein>
    <recommendedName>
        <fullName evidence="3">Gag protein</fullName>
    </recommendedName>
</protein>
<organism evidence="1 2">
    <name type="scientific">Linnemannia gamsii</name>
    <dbReference type="NCBI Taxonomy" id="64522"/>
    <lineage>
        <taxon>Eukaryota</taxon>
        <taxon>Fungi</taxon>
        <taxon>Fungi incertae sedis</taxon>
        <taxon>Mucoromycota</taxon>
        <taxon>Mortierellomycotina</taxon>
        <taxon>Mortierellomycetes</taxon>
        <taxon>Mortierellales</taxon>
        <taxon>Mortierellaceae</taxon>
        <taxon>Linnemannia</taxon>
    </lineage>
</organism>
<reference evidence="1 2" key="1">
    <citation type="journal article" date="2020" name="Fungal Divers.">
        <title>Resolving the Mortierellaceae phylogeny through synthesis of multi-gene phylogenetics and phylogenomics.</title>
        <authorList>
            <person name="Vandepol N."/>
            <person name="Liber J."/>
            <person name="Desiro A."/>
            <person name="Na H."/>
            <person name="Kennedy M."/>
            <person name="Barry K."/>
            <person name="Grigoriev I.V."/>
            <person name="Miller A.N."/>
            <person name="O'Donnell K."/>
            <person name="Stajich J.E."/>
            <person name="Bonito G."/>
        </authorList>
    </citation>
    <scope>NUCLEOTIDE SEQUENCE [LARGE SCALE GENOMIC DNA]</scope>
    <source>
        <strain evidence="1 2">AD045</strain>
    </source>
</reference>
<dbReference type="EMBL" id="JAAAIM010002559">
    <property type="protein sequence ID" value="KAG0272141.1"/>
    <property type="molecule type" value="Genomic_DNA"/>
</dbReference>
<dbReference type="Proteomes" id="UP001194696">
    <property type="component" value="Unassembled WGS sequence"/>
</dbReference>